<protein>
    <submittedName>
        <fullName evidence="3">Uncharacterized protein</fullName>
    </submittedName>
</protein>
<evidence type="ECO:0000256" key="1">
    <source>
        <dbReference type="SAM" id="Phobius"/>
    </source>
</evidence>
<dbReference type="PANTHER" id="PTHR28013:SF4">
    <property type="entry name" value="MARVEL DOMAIN-CONTAINING PROTEIN"/>
    <property type="match status" value="1"/>
</dbReference>
<evidence type="ECO:0000313" key="3">
    <source>
        <dbReference type="EMBL" id="KAI8575649.1"/>
    </source>
</evidence>
<comment type="caution">
    <text evidence="3">The sequence shown here is derived from an EMBL/GenBank/DDBJ whole genome shotgun (WGS) entry which is preliminary data.</text>
</comment>
<feature type="transmembrane region" description="Helical" evidence="1">
    <location>
        <begin position="95"/>
        <end position="117"/>
    </location>
</feature>
<organism evidence="3 4">
    <name type="scientific">Umbelopsis ramanniana AG</name>
    <dbReference type="NCBI Taxonomy" id="1314678"/>
    <lineage>
        <taxon>Eukaryota</taxon>
        <taxon>Fungi</taxon>
        <taxon>Fungi incertae sedis</taxon>
        <taxon>Mucoromycota</taxon>
        <taxon>Mucoromycotina</taxon>
        <taxon>Umbelopsidomycetes</taxon>
        <taxon>Umbelopsidales</taxon>
        <taxon>Umbelopsidaceae</taxon>
        <taxon>Umbelopsis</taxon>
    </lineage>
</organism>
<keyword evidence="1" id="KW-0472">Membrane</keyword>
<dbReference type="RefSeq" id="XP_051440653.1">
    <property type="nucleotide sequence ID" value="XM_051592218.1"/>
</dbReference>
<dbReference type="EMBL" id="MU620974">
    <property type="protein sequence ID" value="KAI8575649.1"/>
    <property type="molecule type" value="Genomic_DNA"/>
</dbReference>
<dbReference type="InterPro" id="IPR051380">
    <property type="entry name" value="pH-response_reg_palI/RIM9"/>
</dbReference>
<evidence type="ECO:0000256" key="2">
    <source>
        <dbReference type="SAM" id="SignalP"/>
    </source>
</evidence>
<dbReference type="Pfam" id="PF06687">
    <property type="entry name" value="SUR7"/>
    <property type="match status" value="1"/>
</dbReference>
<dbReference type="InterPro" id="IPR009571">
    <property type="entry name" value="SUR7/Rim9-like_fungi"/>
</dbReference>
<dbReference type="PANTHER" id="PTHR28013">
    <property type="entry name" value="PROTEIN DCV1-RELATED"/>
    <property type="match status" value="1"/>
</dbReference>
<keyword evidence="4" id="KW-1185">Reference proteome</keyword>
<dbReference type="AlphaFoldDB" id="A0AAD5E2M7"/>
<dbReference type="GO" id="GO:0032153">
    <property type="term" value="C:cell division site"/>
    <property type="evidence" value="ECO:0007669"/>
    <property type="project" value="TreeGrafter"/>
</dbReference>
<dbReference type="GO" id="GO:0005886">
    <property type="term" value="C:plasma membrane"/>
    <property type="evidence" value="ECO:0007669"/>
    <property type="project" value="InterPro"/>
</dbReference>
<feature type="signal peptide" evidence="2">
    <location>
        <begin position="1"/>
        <end position="26"/>
    </location>
</feature>
<evidence type="ECO:0000313" key="4">
    <source>
        <dbReference type="Proteomes" id="UP001206595"/>
    </source>
</evidence>
<dbReference type="Proteomes" id="UP001206595">
    <property type="component" value="Unassembled WGS sequence"/>
</dbReference>
<gene>
    <name evidence="3" type="ORF">K450DRAFT_260849</name>
</gene>
<feature type="transmembrane region" description="Helical" evidence="1">
    <location>
        <begin position="179"/>
        <end position="204"/>
    </location>
</feature>
<dbReference type="GO" id="GO:0035838">
    <property type="term" value="C:growing cell tip"/>
    <property type="evidence" value="ECO:0007669"/>
    <property type="project" value="TreeGrafter"/>
</dbReference>
<feature type="transmembrane region" description="Helical" evidence="1">
    <location>
        <begin position="137"/>
        <end position="159"/>
    </location>
</feature>
<proteinExistence type="predicted"/>
<keyword evidence="1" id="KW-1133">Transmembrane helix</keyword>
<accession>A0AAD5E2M7</accession>
<keyword evidence="2" id="KW-0732">Signal</keyword>
<name>A0AAD5E2M7_UMBRA</name>
<sequence length="531" mass="55684">MWGSGWLASFLLFCAWLLQLFTIIGGLNNLPFLNEAYYTRVQANNQADRFYLWNSCSENPIDTVSSCGAPVAGYQWGNQAPYNTVPGVTGHSKTFFALSAVTWIAFGITTLTLLSSLITHCCCRRRMSSRWFDFNHFWWGFIAWLAQLAAFILAIIFGTRGGSLIENSIPNSSYSLGPSTWMSLGAFLALTLSMMMFCCGFCLAKKRKRTQTADQAYDDQAQYAQTKNSRGWFGRKKQAPVEDPEMAYNSTGAYNAGAYDNPTGANTNAYNTTGTGAYDNPTTTGSNYGTKNHSNPAATAAVAGAAGAAGAYGVHKYNQSNNNTSTGTNNYDNTTGAYGSKTGNYDNAAATGATGAYGANTGNYDNTGTTGTTGAYGSNTGNYDNTGTTGTTGAYGANTGNYDNAAATGTTGAYGSNTGNYDNTATTGTTGAYGSNTGNYDNTATTGTTGAYGANTGNYDNTTGTSGAYNTDTGVADNNSSVYHTPATGYDNAANGSTTGYKTGGTGVYDNPADGYNNLTGYDGTDDKVRV</sequence>
<reference evidence="3" key="2">
    <citation type="journal article" date="2022" name="Proc. Natl. Acad. Sci. U.S.A.">
        <title>Diploid-dominant life cycles characterize the early evolution of Fungi.</title>
        <authorList>
            <person name="Amses K.R."/>
            <person name="Simmons D.R."/>
            <person name="Longcore J.E."/>
            <person name="Mondo S.J."/>
            <person name="Seto K."/>
            <person name="Jeronimo G.H."/>
            <person name="Bonds A.E."/>
            <person name="Quandt C.A."/>
            <person name="Davis W.J."/>
            <person name="Chang Y."/>
            <person name="Federici B.A."/>
            <person name="Kuo A."/>
            <person name="LaButti K."/>
            <person name="Pangilinan J."/>
            <person name="Andreopoulos W."/>
            <person name="Tritt A."/>
            <person name="Riley R."/>
            <person name="Hundley H."/>
            <person name="Johnson J."/>
            <person name="Lipzen A."/>
            <person name="Barry K."/>
            <person name="Lang B.F."/>
            <person name="Cuomo C.A."/>
            <person name="Buchler N.E."/>
            <person name="Grigoriev I.V."/>
            <person name="Spatafora J.W."/>
            <person name="Stajich J.E."/>
            <person name="James T.Y."/>
        </authorList>
    </citation>
    <scope>NUCLEOTIDE SEQUENCE</scope>
    <source>
        <strain evidence="3">AG</strain>
    </source>
</reference>
<keyword evidence="1" id="KW-0812">Transmembrane</keyword>
<reference evidence="3" key="1">
    <citation type="submission" date="2021-06" db="EMBL/GenBank/DDBJ databases">
        <authorList>
            <consortium name="DOE Joint Genome Institute"/>
            <person name="Mondo S.J."/>
            <person name="Amses K.R."/>
            <person name="Simmons D.R."/>
            <person name="Longcore J.E."/>
            <person name="Seto K."/>
            <person name="Alves G.H."/>
            <person name="Bonds A.E."/>
            <person name="Quandt C.A."/>
            <person name="Davis W.J."/>
            <person name="Chang Y."/>
            <person name="Letcher P.M."/>
            <person name="Powell M.J."/>
            <person name="Kuo A."/>
            <person name="Labutti K."/>
            <person name="Pangilinan J."/>
            <person name="Andreopoulos W."/>
            <person name="Tritt A."/>
            <person name="Riley R."/>
            <person name="Hundley H."/>
            <person name="Johnson J."/>
            <person name="Lipzen A."/>
            <person name="Barry K."/>
            <person name="Berbee M.L."/>
            <person name="Buchler N.E."/>
            <person name="Grigoriev I.V."/>
            <person name="Spatafora J.W."/>
            <person name="Stajich J.E."/>
            <person name="James T.Y."/>
        </authorList>
    </citation>
    <scope>NUCLEOTIDE SEQUENCE</scope>
    <source>
        <strain evidence="3">AG</strain>
    </source>
</reference>
<dbReference type="GeneID" id="75917561"/>
<feature type="chain" id="PRO_5042044744" evidence="2">
    <location>
        <begin position="27"/>
        <end position="531"/>
    </location>
</feature>